<dbReference type="InterPro" id="IPR046806">
    <property type="entry name" value="MrpA_C/MbhE"/>
</dbReference>
<evidence type="ECO:0000256" key="7">
    <source>
        <dbReference type="RuleBase" id="RU000320"/>
    </source>
</evidence>
<dbReference type="NCBIfam" id="NF009290">
    <property type="entry name" value="PRK12650.1"/>
    <property type="match status" value="1"/>
</dbReference>
<dbReference type="PANTHER" id="PTHR43373">
    <property type="entry name" value="NA(+)/H(+) ANTIPORTER SUBUNIT"/>
    <property type="match status" value="1"/>
</dbReference>
<feature type="transmembrane region" description="Helical" evidence="9">
    <location>
        <begin position="306"/>
        <end position="324"/>
    </location>
</feature>
<feature type="transmembrane region" description="Helical" evidence="9">
    <location>
        <begin position="375"/>
        <end position="394"/>
    </location>
</feature>
<evidence type="ECO:0000256" key="6">
    <source>
        <dbReference type="ARBA" id="ARBA00023136"/>
    </source>
</evidence>
<feature type="transmembrane region" description="Helical" evidence="9">
    <location>
        <begin position="948"/>
        <end position="970"/>
    </location>
</feature>
<dbReference type="EMBL" id="BAFE01000058">
    <property type="protein sequence ID" value="GAB48757.1"/>
    <property type="molecule type" value="Genomic_DNA"/>
</dbReference>
<feature type="transmembrane region" description="Helical" evidence="9">
    <location>
        <begin position="169"/>
        <end position="191"/>
    </location>
</feature>
<feature type="region of interest" description="Disordered" evidence="8">
    <location>
        <begin position="799"/>
        <end position="832"/>
    </location>
</feature>
<organism evidence="14 15">
    <name type="scientific">Mobilicoccus pelagius NBRC 104925</name>
    <dbReference type="NCBI Taxonomy" id="1089455"/>
    <lineage>
        <taxon>Bacteria</taxon>
        <taxon>Bacillati</taxon>
        <taxon>Actinomycetota</taxon>
        <taxon>Actinomycetes</taxon>
        <taxon>Micrococcales</taxon>
        <taxon>Dermatophilaceae</taxon>
        <taxon>Mobilicoccus</taxon>
    </lineage>
</organism>
<feature type="domain" description="Na+/H+ antiporter MnhB subunit-related protein" evidence="11">
    <location>
        <begin position="848"/>
        <end position="964"/>
    </location>
</feature>
<feature type="transmembrane region" description="Helical" evidence="9">
    <location>
        <begin position="330"/>
        <end position="354"/>
    </location>
</feature>
<accession>H5USP9</accession>
<feature type="transmembrane region" description="Helical" evidence="9">
    <location>
        <begin position="874"/>
        <end position="894"/>
    </location>
</feature>
<comment type="caution">
    <text evidence="14">The sequence shown here is derived from an EMBL/GenBank/DDBJ whole genome shotgun (WGS) entry which is preliminary data.</text>
</comment>
<dbReference type="GO" id="GO:0005886">
    <property type="term" value="C:plasma membrane"/>
    <property type="evidence" value="ECO:0007669"/>
    <property type="project" value="UniProtKB-SubCell"/>
</dbReference>
<protein>
    <submittedName>
        <fullName evidence="14">Na(+)/H(+) antiporter subunit A/B</fullName>
    </submittedName>
</protein>
<evidence type="ECO:0000313" key="14">
    <source>
        <dbReference type="EMBL" id="GAB48757.1"/>
    </source>
</evidence>
<evidence type="ECO:0000256" key="4">
    <source>
        <dbReference type="ARBA" id="ARBA00022692"/>
    </source>
</evidence>
<feature type="transmembrane region" description="Helical" evidence="9">
    <location>
        <begin position="850"/>
        <end position="868"/>
    </location>
</feature>
<feature type="transmembrane region" description="Helical" evidence="9">
    <location>
        <begin position="594"/>
        <end position="612"/>
    </location>
</feature>
<evidence type="ECO:0000259" key="11">
    <source>
        <dbReference type="Pfam" id="PF04039"/>
    </source>
</evidence>
<keyword evidence="15" id="KW-1185">Reference proteome</keyword>
<dbReference type="eggNOG" id="COG1009">
    <property type="taxonomic scope" value="Bacteria"/>
</dbReference>
<dbReference type="PRINTS" id="PR01434">
    <property type="entry name" value="NADHDHGNASE5"/>
</dbReference>
<evidence type="ECO:0000256" key="5">
    <source>
        <dbReference type="ARBA" id="ARBA00022989"/>
    </source>
</evidence>
<dbReference type="AlphaFoldDB" id="H5USP9"/>
<feature type="transmembrane region" description="Helical" evidence="9">
    <location>
        <begin position="139"/>
        <end position="157"/>
    </location>
</feature>
<feature type="domain" description="MrpA C-terminal/MbhD" evidence="12">
    <location>
        <begin position="633"/>
        <end position="696"/>
    </location>
</feature>
<dbReference type="PANTHER" id="PTHR43373:SF1">
    <property type="entry name" value="NA(+)_H(+) ANTIPORTER SUBUNIT A"/>
    <property type="match status" value="1"/>
</dbReference>
<comment type="subcellular location">
    <subcellularLocation>
        <location evidence="1">Cell membrane</location>
        <topology evidence="1">Multi-pass membrane protein</topology>
    </subcellularLocation>
    <subcellularLocation>
        <location evidence="7">Membrane</location>
        <topology evidence="7">Multi-pass membrane protein</topology>
    </subcellularLocation>
</comment>
<feature type="transmembrane region" description="Helical" evidence="9">
    <location>
        <begin position="521"/>
        <end position="546"/>
    </location>
</feature>
<proteinExistence type="predicted"/>
<feature type="domain" description="NADH:quinone oxidoreductase/Mrp antiporter transmembrane" evidence="10">
    <location>
        <begin position="136"/>
        <end position="409"/>
    </location>
</feature>
<keyword evidence="5 9" id="KW-1133">Transmembrane helix</keyword>
<name>H5USP9_9MICO</name>
<feature type="transmembrane region" description="Helical" evidence="9">
    <location>
        <begin position="248"/>
        <end position="266"/>
    </location>
</feature>
<evidence type="ECO:0000313" key="15">
    <source>
        <dbReference type="Proteomes" id="UP000004367"/>
    </source>
</evidence>
<keyword evidence="4 7" id="KW-0812">Transmembrane</keyword>
<keyword evidence="6 9" id="KW-0472">Membrane</keyword>
<feature type="transmembrane region" description="Helical" evidence="9">
    <location>
        <begin position="771"/>
        <end position="788"/>
    </location>
</feature>
<feature type="compositionally biased region" description="Low complexity" evidence="8">
    <location>
        <begin position="1042"/>
        <end position="1065"/>
    </location>
</feature>
<dbReference type="InterPro" id="IPR050616">
    <property type="entry name" value="CPA3_Na-H_Antiporter_A"/>
</dbReference>
<evidence type="ECO:0000256" key="8">
    <source>
        <dbReference type="SAM" id="MobiDB-lite"/>
    </source>
</evidence>
<dbReference type="InterPro" id="IPR025383">
    <property type="entry name" value="MrpA_C/MbhD"/>
</dbReference>
<feature type="transmembrane region" description="Helical" evidence="9">
    <location>
        <begin position="113"/>
        <end position="133"/>
    </location>
</feature>
<evidence type="ECO:0000259" key="10">
    <source>
        <dbReference type="Pfam" id="PF00361"/>
    </source>
</evidence>
<feature type="transmembrane region" description="Helical" evidence="9">
    <location>
        <begin position="712"/>
        <end position="729"/>
    </location>
</feature>
<feature type="transmembrane region" description="Helical" evidence="9">
    <location>
        <begin position="6"/>
        <end position="25"/>
    </location>
</feature>
<dbReference type="Proteomes" id="UP000004367">
    <property type="component" value="Unassembled WGS sequence"/>
</dbReference>
<dbReference type="RefSeq" id="WP_009482655.1">
    <property type="nucleotide sequence ID" value="NZ_BAFE01000058.1"/>
</dbReference>
<feature type="transmembrane region" description="Helical" evidence="9">
    <location>
        <begin position="477"/>
        <end position="499"/>
    </location>
</feature>
<feature type="compositionally biased region" description="Basic and acidic residues" evidence="8">
    <location>
        <begin position="815"/>
        <end position="829"/>
    </location>
</feature>
<dbReference type="Pfam" id="PF13244">
    <property type="entry name" value="MbhD"/>
    <property type="match status" value="1"/>
</dbReference>
<evidence type="ECO:0000259" key="13">
    <source>
        <dbReference type="Pfam" id="PF20501"/>
    </source>
</evidence>
<feature type="transmembrane region" description="Helical" evidence="9">
    <location>
        <begin position="414"/>
        <end position="439"/>
    </location>
</feature>
<dbReference type="InterPro" id="IPR001750">
    <property type="entry name" value="ND/Mrp_TM"/>
</dbReference>
<sequence length="1065" mass="110373">MTATTSMPFSLALLLFAVAATPLLCRVLHRNAGFVLAAIYVAAAAVLVPTAREVLAGGRPAWSVPWVPSLGASMSLRADGLGIVFAAIALLVGAVVLIYATRYLDVADADGRPLRHTAFYVVMATFTLAMTGLVLADDLVWFFVCWEATSIASFLLVGQGGRGGQLASLRTMFLTFVGGLTLLVAVGTIVARTGTTTMSTALADPVWTTDPASTAAVAVLVLVAGFTKSAQFPFHVWLPDAMSASTPVSAYLHAAAVVKAGIFLLLRFSPAFHATPVWNVLLIVTGLFTAALAAFFALQQTDLKKLMAYSTVSQLGLVVAAIGVGTEIAVAAAVLHVIAHALFKSGLFMMVGVVDHAAGTRDMRRLPSLWRAMPLSFTVTVIGAASMAGVPPLLGFVSKEGLLTALHGAPGGQLAGWTALVAGAAASVLTFGYCVKIVFGGFVDGTRDLGPGDESGLAVVARDHDGEDRHLHTPGPIFLGAASLPILLGIPLGLAVWILDTPVLRAAEAARPGGHHHVHLALWHGLTAPLVATLVVFALGLLVIAVRHRLWPRLERPLLPFDGAGAIAAITGGLRRVGLLTARTVAGHHPARQLTPVLAAFAVLVLGGALTLPPLPPSTPGLSQPYDAVVLLLATASVLLVVSARSRLAAVIGLSAVGILITLQMVRLGAPDVALTQLLVEALTIVVIMLVLQKLPLTFGAITTRARVSKGIFALAVGLAAGVATWVFSGRRGRSDLAEYYLSHTTEISGGHNVVNVILVEFRALDTLGELSVLGMTGIALVAVLSTVRDRALDPHPVTSATAVGAPEASADTTYDTRHAPRPELDLREPGSTAHRAITEAWPNTIGLQLMLRIMVPILAIASLGLFWRGHSAPGGGFIAALVGSSIVGLVYLSTSRDRQIGPPRLPVALIGGGIVTAVSTGIGNLLASGSFLQPSYGHVGSVHLTTSMIFDAGVYMAVLGLVMAAFNLLGTGESTDTERTHERAEEMTEGEIVSDAEAAEVAEARRSGGGHKESRARARTTFIADGDRPADAGRPARAHPARAATRATAAATGTPTTDPSGRTS</sequence>
<evidence type="ECO:0000256" key="3">
    <source>
        <dbReference type="ARBA" id="ARBA00022475"/>
    </source>
</evidence>
<dbReference type="InterPro" id="IPR007182">
    <property type="entry name" value="MnhB"/>
</dbReference>
<feature type="transmembrane region" description="Helical" evidence="9">
    <location>
        <begin position="906"/>
        <end position="928"/>
    </location>
</feature>
<feature type="transmembrane region" description="Helical" evidence="9">
    <location>
        <begin position="624"/>
        <end position="642"/>
    </location>
</feature>
<feature type="transmembrane region" description="Helical" evidence="9">
    <location>
        <begin position="649"/>
        <end position="668"/>
    </location>
</feature>
<feature type="region of interest" description="Disordered" evidence="8">
    <location>
        <begin position="1002"/>
        <end position="1065"/>
    </location>
</feature>
<feature type="transmembrane region" description="Helical" evidence="9">
    <location>
        <begin position="211"/>
        <end position="227"/>
    </location>
</feature>
<feature type="transmembrane region" description="Helical" evidence="9">
    <location>
        <begin position="278"/>
        <end position="299"/>
    </location>
</feature>
<dbReference type="Pfam" id="PF04039">
    <property type="entry name" value="MnhB"/>
    <property type="match status" value="1"/>
</dbReference>
<keyword evidence="3" id="KW-1003">Cell membrane</keyword>
<feature type="compositionally biased region" description="Basic and acidic residues" evidence="8">
    <location>
        <begin position="1003"/>
        <end position="1017"/>
    </location>
</feature>
<keyword evidence="2" id="KW-0813">Transport</keyword>
<evidence type="ECO:0000259" key="12">
    <source>
        <dbReference type="Pfam" id="PF13244"/>
    </source>
</evidence>
<dbReference type="STRING" id="1089455.MOPEL_080_00360"/>
<gene>
    <name evidence="14" type="primary">mrpA</name>
    <name evidence="14" type="synonym">mrpB</name>
    <name evidence="14" type="ORF">MOPEL_080_00360</name>
</gene>
<dbReference type="Pfam" id="PF00361">
    <property type="entry name" value="Proton_antipo_M"/>
    <property type="match status" value="1"/>
</dbReference>
<feature type="transmembrane region" description="Helical" evidence="9">
    <location>
        <begin position="80"/>
        <end position="101"/>
    </location>
</feature>
<evidence type="ECO:0000256" key="2">
    <source>
        <dbReference type="ARBA" id="ARBA00022448"/>
    </source>
</evidence>
<reference evidence="14 15" key="1">
    <citation type="submission" date="2012-02" db="EMBL/GenBank/DDBJ databases">
        <title>Whole genome shotgun sequence of Mobilicoccus pelagius NBRC 104925.</title>
        <authorList>
            <person name="Yoshida Y."/>
            <person name="Hosoyama A."/>
            <person name="Tsuchikane K."/>
            <person name="Katsumata H."/>
            <person name="Yamazaki S."/>
            <person name="Fujita N."/>
        </authorList>
    </citation>
    <scope>NUCLEOTIDE SEQUENCE [LARGE SCALE GENOMIC DNA]</scope>
    <source>
        <strain evidence="14 15">NBRC 104925</strain>
    </source>
</reference>
<dbReference type="Pfam" id="PF20501">
    <property type="entry name" value="MbhE"/>
    <property type="match status" value="1"/>
</dbReference>
<evidence type="ECO:0000256" key="1">
    <source>
        <dbReference type="ARBA" id="ARBA00004651"/>
    </source>
</evidence>
<evidence type="ECO:0000256" key="9">
    <source>
        <dbReference type="SAM" id="Phobius"/>
    </source>
</evidence>
<feature type="transmembrane region" description="Helical" evidence="9">
    <location>
        <begin position="32"/>
        <end position="51"/>
    </location>
</feature>
<feature type="domain" description="MrpA C-terminal/MbhE" evidence="13">
    <location>
        <begin position="707"/>
        <end position="789"/>
    </location>
</feature>